<feature type="domain" description="SLC41A/MgtE integral membrane" evidence="10">
    <location>
        <begin position="263"/>
        <end position="388"/>
    </location>
</feature>
<evidence type="ECO:0000256" key="3">
    <source>
        <dbReference type="ARBA" id="ARBA00022448"/>
    </source>
</evidence>
<dbReference type="Pfam" id="PF01769">
    <property type="entry name" value="MgtE"/>
    <property type="match status" value="2"/>
</dbReference>
<protein>
    <submittedName>
        <fullName evidence="11">Cation transporter</fullName>
    </submittedName>
</protein>
<dbReference type="HOGENOM" id="CLU_054505_0_0_2"/>
<evidence type="ECO:0000256" key="2">
    <source>
        <dbReference type="ARBA" id="ARBA00009749"/>
    </source>
</evidence>
<feature type="transmembrane region" description="Helical" evidence="9">
    <location>
        <begin position="129"/>
        <end position="154"/>
    </location>
</feature>
<evidence type="ECO:0000256" key="4">
    <source>
        <dbReference type="ARBA" id="ARBA00022692"/>
    </source>
</evidence>
<keyword evidence="7" id="KW-0406">Ion transport</keyword>
<dbReference type="Proteomes" id="UP000029980">
    <property type="component" value="Chromosome"/>
</dbReference>
<dbReference type="EMBL" id="CP008887">
    <property type="protein sequence ID" value="AIU70849.1"/>
    <property type="molecule type" value="Genomic_DNA"/>
</dbReference>
<dbReference type="InterPro" id="IPR045349">
    <property type="entry name" value="SLC41A1-3"/>
</dbReference>
<feature type="transmembrane region" description="Helical" evidence="9">
    <location>
        <begin position="301"/>
        <end position="323"/>
    </location>
</feature>
<reference evidence="11 12" key="1">
    <citation type="journal article" date="2015" name="Int. J. Syst. Evol. Microbiol.">
        <title>Thermococcus eurythermalis sp. nov., a conditional piezophilic hyperthermophilic archaeon with a wide temperature range isolated from an oil-immersed chimney in the Guaymas Basin.</title>
        <authorList>
            <person name="Zhao W."/>
            <person name="Zeng X."/>
            <person name="Xiao X."/>
        </authorList>
    </citation>
    <scope>NUCLEOTIDE SEQUENCE [LARGE SCALE GENOMIC DNA]</scope>
    <source>
        <strain evidence="11 12">A501</strain>
    </source>
</reference>
<evidence type="ECO:0000256" key="1">
    <source>
        <dbReference type="ARBA" id="ARBA00004141"/>
    </source>
</evidence>
<accession>A0A097QWI6</accession>
<proteinExistence type="inferred from homology"/>
<dbReference type="KEGG" id="teu:TEU_11180"/>
<dbReference type="Gene3D" id="1.10.357.20">
    <property type="entry name" value="SLC41 divalent cation transporters, integral membrane domain"/>
    <property type="match status" value="2"/>
</dbReference>
<feature type="domain" description="SLC41A/MgtE integral membrane" evidence="10">
    <location>
        <begin position="60"/>
        <end position="184"/>
    </location>
</feature>
<evidence type="ECO:0000256" key="5">
    <source>
        <dbReference type="ARBA" id="ARBA00022842"/>
    </source>
</evidence>
<keyword evidence="6 9" id="KW-1133">Transmembrane helix</keyword>
<evidence type="ECO:0000256" key="7">
    <source>
        <dbReference type="ARBA" id="ARBA00023065"/>
    </source>
</evidence>
<feature type="transmembrane region" description="Helical" evidence="9">
    <location>
        <begin position="99"/>
        <end position="117"/>
    </location>
</feature>
<dbReference type="AlphaFoldDB" id="A0A097QWI6"/>
<evidence type="ECO:0000256" key="9">
    <source>
        <dbReference type="SAM" id="Phobius"/>
    </source>
</evidence>
<keyword evidence="5" id="KW-0460">Magnesium</keyword>
<organism evidence="11 12">
    <name type="scientific">Thermococcus eurythermalis</name>
    <dbReference type="NCBI Taxonomy" id="1505907"/>
    <lineage>
        <taxon>Archaea</taxon>
        <taxon>Methanobacteriati</taxon>
        <taxon>Methanobacteriota</taxon>
        <taxon>Thermococci</taxon>
        <taxon>Thermococcales</taxon>
        <taxon>Thermococcaceae</taxon>
        <taxon>Thermococcus</taxon>
    </lineage>
</organism>
<comment type="subcellular location">
    <subcellularLocation>
        <location evidence="1">Membrane</location>
        <topology evidence="1">Multi-pass membrane protein</topology>
    </subcellularLocation>
</comment>
<evidence type="ECO:0000313" key="11">
    <source>
        <dbReference type="EMBL" id="AIU70849.1"/>
    </source>
</evidence>
<dbReference type="PANTHER" id="PTHR16228:SF7">
    <property type="entry name" value="SLC41A_MGTE INTEGRAL MEMBRANE DOMAIN-CONTAINING PROTEIN"/>
    <property type="match status" value="1"/>
</dbReference>
<dbReference type="OrthoDB" id="86118at2157"/>
<keyword evidence="4 9" id="KW-0812">Transmembrane</keyword>
<dbReference type="InterPro" id="IPR036739">
    <property type="entry name" value="SLC41_membr_dom_sf"/>
</dbReference>
<keyword evidence="8 9" id="KW-0472">Membrane</keyword>
<dbReference type="GO" id="GO:0008324">
    <property type="term" value="F:monoatomic cation transmembrane transporter activity"/>
    <property type="evidence" value="ECO:0007669"/>
    <property type="project" value="InterPro"/>
</dbReference>
<sequence length="397" mass="42976">MPVIGREVGRELGKKVREAYRVTLPSLLTSEVFGLFGGTFLGKYFESIRTQLPGLLVVLPGIMGLRGNVFGSMASRFSTMLYLGELSPSVRDRKVLKEIVLRMLLSLIPVFLLWAVGVLTGIKKNAFEVLLIVITSTILVSFILGYFTSAVTILSFRRGIDPDSVAAPLVASMGDFLTVPSLVLFILLIERSPEGFRAFNYATIALFLFVTALSRVRLKELAELKQVFVTVTALALLSTVSGSLLARFSGIIQASVILGFIYPAILSSFGNYGSIVAAKTSTKLHLGEIEGFICPKAFTDILALFTTTPVVGAVKLLIGIALVGLTTGMGVPGSVWVIALTYPFMALFIMLYSYSLSYLLFRHNIDPDSVAIPLISNNSDIFGTLYVVLMAKLMVGA</sequence>
<feature type="transmembrane region" description="Helical" evidence="9">
    <location>
        <begin position="195"/>
        <end position="214"/>
    </location>
</feature>
<dbReference type="InterPro" id="IPR006667">
    <property type="entry name" value="SLC41_membr_dom"/>
</dbReference>
<feature type="transmembrane region" description="Helical" evidence="9">
    <location>
        <begin position="54"/>
        <end position="78"/>
    </location>
</feature>
<feature type="transmembrane region" description="Helical" evidence="9">
    <location>
        <begin position="166"/>
        <end position="189"/>
    </location>
</feature>
<gene>
    <name evidence="11" type="ORF">TEU_11180</name>
</gene>
<dbReference type="RefSeq" id="WP_050003990.1">
    <property type="nucleotide sequence ID" value="NZ_CP008887.1"/>
</dbReference>
<evidence type="ECO:0000256" key="8">
    <source>
        <dbReference type="ARBA" id="ARBA00023136"/>
    </source>
</evidence>
<dbReference type="SUPFAM" id="SSF161093">
    <property type="entry name" value="MgtE membrane domain-like"/>
    <property type="match status" value="2"/>
</dbReference>
<name>A0A097QWI6_9EURY</name>
<keyword evidence="3" id="KW-0813">Transport</keyword>
<keyword evidence="12" id="KW-1185">Reference proteome</keyword>
<feature type="transmembrane region" description="Helical" evidence="9">
    <location>
        <begin position="335"/>
        <end position="354"/>
    </location>
</feature>
<evidence type="ECO:0000256" key="6">
    <source>
        <dbReference type="ARBA" id="ARBA00022989"/>
    </source>
</evidence>
<comment type="similarity">
    <text evidence="2">Belongs to the SLC41A transporter family.</text>
</comment>
<dbReference type="STRING" id="1505907.TEU_11180"/>
<evidence type="ECO:0000313" key="12">
    <source>
        <dbReference type="Proteomes" id="UP000029980"/>
    </source>
</evidence>
<dbReference type="PANTHER" id="PTHR16228">
    <property type="entry name" value="DIVALENT CATION TRANSPORTER SOLUTE CARRIER FAMILY 41"/>
    <property type="match status" value="1"/>
</dbReference>
<dbReference type="GeneID" id="25153991"/>
<dbReference type="GO" id="GO:0016020">
    <property type="term" value="C:membrane"/>
    <property type="evidence" value="ECO:0007669"/>
    <property type="project" value="UniProtKB-SubCell"/>
</dbReference>
<feature type="transmembrane region" description="Helical" evidence="9">
    <location>
        <begin position="226"/>
        <end position="245"/>
    </location>
</feature>
<evidence type="ECO:0000259" key="10">
    <source>
        <dbReference type="Pfam" id="PF01769"/>
    </source>
</evidence>
<feature type="transmembrane region" description="Helical" evidence="9">
    <location>
        <begin position="251"/>
        <end position="273"/>
    </location>
</feature>